<evidence type="ECO:0000313" key="4">
    <source>
        <dbReference type="Proteomes" id="UP000747542"/>
    </source>
</evidence>
<name>A0A8J5N429_HOMAM</name>
<feature type="region of interest" description="Disordered" evidence="1">
    <location>
        <begin position="16"/>
        <end position="81"/>
    </location>
</feature>
<gene>
    <name evidence="3" type="primary">velB-L1</name>
    <name evidence="3" type="ORF">Hamer_G008559</name>
</gene>
<evidence type="ECO:0000256" key="1">
    <source>
        <dbReference type="SAM" id="MobiDB-lite"/>
    </source>
</evidence>
<feature type="compositionally biased region" description="Pro residues" evidence="1">
    <location>
        <begin position="36"/>
        <end position="79"/>
    </location>
</feature>
<sequence length="262" mass="28841">MSRIVLALALVALVRGDAEADPDYPAARPPTSYGAPPAPSYGAPPAPSYGPPPAPSYGPPPAPSYGPPPAPSYGPPPKPKNTCPKKCYEKTVYTTITNTAKEHHTSWNTKNQYEFVTQPLPDQVIYETKVAYNTDRIEEAHITTVQEMMPGTHYYMKTLTESNYCTNTVQVSSLLRNGDGTRVQDSPGTPLRHGDQVEHNYVTVTEDEPHYVTKTDLKTEQQHMYVTVTETKHGYHTITQTKTEPHYTTVCNYGSGGYCSSS</sequence>
<organism evidence="3 4">
    <name type="scientific">Homarus americanus</name>
    <name type="common">American lobster</name>
    <dbReference type="NCBI Taxonomy" id="6706"/>
    <lineage>
        <taxon>Eukaryota</taxon>
        <taxon>Metazoa</taxon>
        <taxon>Ecdysozoa</taxon>
        <taxon>Arthropoda</taxon>
        <taxon>Crustacea</taxon>
        <taxon>Multicrustacea</taxon>
        <taxon>Malacostraca</taxon>
        <taxon>Eumalacostraca</taxon>
        <taxon>Eucarida</taxon>
        <taxon>Decapoda</taxon>
        <taxon>Pleocyemata</taxon>
        <taxon>Astacidea</taxon>
        <taxon>Nephropoidea</taxon>
        <taxon>Nephropidae</taxon>
        <taxon>Homarus</taxon>
    </lineage>
</organism>
<evidence type="ECO:0000313" key="3">
    <source>
        <dbReference type="EMBL" id="KAG7173038.1"/>
    </source>
</evidence>
<dbReference type="EMBL" id="JAHLQT010010178">
    <property type="protein sequence ID" value="KAG7173038.1"/>
    <property type="molecule type" value="Genomic_DNA"/>
</dbReference>
<reference evidence="3" key="1">
    <citation type="journal article" date="2021" name="Sci. Adv.">
        <title>The American lobster genome reveals insights on longevity, neural, and immune adaptations.</title>
        <authorList>
            <person name="Polinski J.M."/>
            <person name="Zimin A.V."/>
            <person name="Clark K.F."/>
            <person name="Kohn A.B."/>
            <person name="Sadowski N."/>
            <person name="Timp W."/>
            <person name="Ptitsyn A."/>
            <person name="Khanna P."/>
            <person name="Romanova D.Y."/>
            <person name="Williams P."/>
            <person name="Greenwood S.J."/>
            <person name="Moroz L.L."/>
            <person name="Walt D.R."/>
            <person name="Bodnar A.G."/>
        </authorList>
    </citation>
    <scope>NUCLEOTIDE SEQUENCE</scope>
    <source>
        <strain evidence="3">GMGI-L3</strain>
    </source>
</reference>
<dbReference type="Proteomes" id="UP000747542">
    <property type="component" value="Unassembled WGS sequence"/>
</dbReference>
<protein>
    <submittedName>
        <fullName evidence="3">Velvet complex subunit B-like 1</fullName>
    </submittedName>
</protein>
<evidence type="ECO:0000256" key="2">
    <source>
        <dbReference type="SAM" id="SignalP"/>
    </source>
</evidence>
<keyword evidence="4" id="KW-1185">Reference proteome</keyword>
<dbReference type="AlphaFoldDB" id="A0A8J5N429"/>
<feature type="chain" id="PRO_5035264425" evidence="2">
    <location>
        <begin position="21"/>
        <end position="262"/>
    </location>
</feature>
<feature type="signal peptide" evidence="2">
    <location>
        <begin position="1"/>
        <end position="20"/>
    </location>
</feature>
<accession>A0A8J5N429</accession>
<comment type="caution">
    <text evidence="3">The sequence shown here is derived from an EMBL/GenBank/DDBJ whole genome shotgun (WGS) entry which is preliminary data.</text>
</comment>
<keyword evidence="2" id="KW-0732">Signal</keyword>
<proteinExistence type="predicted"/>